<comment type="caution">
    <text evidence="7">The sequence shown here is derived from an EMBL/GenBank/DDBJ whole genome shotgun (WGS) entry which is preliminary data.</text>
</comment>
<dbReference type="EMBL" id="BAABAT010000014">
    <property type="protein sequence ID" value="GAA4252835.1"/>
    <property type="molecule type" value="Genomic_DNA"/>
</dbReference>
<name>A0ABP8DD40_9ACTN</name>
<dbReference type="SMART" id="SM00849">
    <property type="entry name" value="Lactamase_B"/>
    <property type="match status" value="1"/>
</dbReference>
<comment type="cofactor">
    <cofactor evidence="1">
        <name>Zn(2+)</name>
        <dbReference type="ChEBI" id="CHEBI:29105"/>
    </cofactor>
</comment>
<gene>
    <name evidence="7" type="ORF">GCM10022255_051230</name>
</gene>
<dbReference type="Proteomes" id="UP001500620">
    <property type="component" value="Unassembled WGS sequence"/>
</dbReference>
<dbReference type="PANTHER" id="PTHR42978">
    <property type="entry name" value="QUORUM-QUENCHING LACTONASE YTNP-RELATED-RELATED"/>
    <property type="match status" value="1"/>
</dbReference>
<dbReference type="CDD" id="cd07729">
    <property type="entry name" value="AHL_lactonase_MBL-fold"/>
    <property type="match status" value="1"/>
</dbReference>
<evidence type="ECO:0000256" key="2">
    <source>
        <dbReference type="ARBA" id="ARBA00007749"/>
    </source>
</evidence>
<protein>
    <submittedName>
        <fullName evidence="7">N-acyl homoserine lactonase family protein</fullName>
    </submittedName>
</protein>
<comment type="similarity">
    <text evidence="2">Belongs to the metallo-beta-lactamase superfamily.</text>
</comment>
<organism evidence="7 8">
    <name type="scientific">Dactylosporangium darangshiense</name>
    <dbReference type="NCBI Taxonomy" id="579108"/>
    <lineage>
        <taxon>Bacteria</taxon>
        <taxon>Bacillati</taxon>
        <taxon>Actinomycetota</taxon>
        <taxon>Actinomycetes</taxon>
        <taxon>Micromonosporales</taxon>
        <taxon>Micromonosporaceae</taxon>
        <taxon>Dactylosporangium</taxon>
    </lineage>
</organism>
<keyword evidence="5" id="KW-0862">Zinc</keyword>
<sequence length="239" mass="25682">MGLTITPLLVGAMPDEPIPGTCTDLTFLMYVITGGPHPIVVDTATYDAATVLHRRHGVLVRPPSQEPAAALAAAGVDPSDVRQVVLTHLHWDHCGNNGLFPNAEFVVQREELRYAVAPAESGDDLLFYDLLGLGAPPWLAQIERLARVDGDAAIAAGVRAVLLPGHTPGSQGVVVDTARGPALIAGDTVPTYHHWRERIPNAVYFDLAAYERTFRRMEALDCHVIPSHDPEVIAQGPFG</sequence>
<dbReference type="InterPro" id="IPR001279">
    <property type="entry name" value="Metallo-B-lactamas"/>
</dbReference>
<accession>A0ABP8DD40</accession>
<evidence type="ECO:0000256" key="3">
    <source>
        <dbReference type="ARBA" id="ARBA00022723"/>
    </source>
</evidence>
<evidence type="ECO:0000256" key="5">
    <source>
        <dbReference type="ARBA" id="ARBA00022833"/>
    </source>
</evidence>
<feature type="domain" description="Metallo-beta-lactamase" evidence="6">
    <location>
        <begin position="26"/>
        <end position="228"/>
    </location>
</feature>
<evidence type="ECO:0000256" key="1">
    <source>
        <dbReference type="ARBA" id="ARBA00001947"/>
    </source>
</evidence>
<proteinExistence type="inferred from homology"/>
<dbReference type="RefSeq" id="WP_345129870.1">
    <property type="nucleotide sequence ID" value="NZ_BAABAT010000014.1"/>
</dbReference>
<keyword evidence="4" id="KW-0378">Hydrolase</keyword>
<evidence type="ECO:0000256" key="4">
    <source>
        <dbReference type="ARBA" id="ARBA00022801"/>
    </source>
</evidence>
<dbReference type="SUPFAM" id="SSF56281">
    <property type="entry name" value="Metallo-hydrolase/oxidoreductase"/>
    <property type="match status" value="1"/>
</dbReference>
<dbReference type="Pfam" id="PF00753">
    <property type="entry name" value="Lactamase_B"/>
    <property type="match status" value="1"/>
</dbReference>
<dbReference type="Gene3D" id="3.60.15.10">
    <property type="entry name" value="Ribonuclease Z/Hydroxyacylglutathione hydrolase-like"/>
    <property type="match status" value="1"/>
</dbReference>
<dbReference type="InterPro" id="IPR036866">
    <property type="entry name" value="RibonucZ/Hydroxyglut_hydro"/>
</dbReference>
<keyword evidence="8" id="KW-1185">Reference proteome</keyword>
<dbReference type="PANTHER" id="PTHR42978:SF7">
    <property type="entry name" value="METALLO-HYDROLASE RV2300C-RELATED"/>
    <property type="match status" value="1"/>
</dbReference>
<keyword evidence="3" id="KW-0479">Metal-binding</keyword>
<evidence type="ECO:0000313" key="7">
    <source>
        <dbReference type="EMBL" id="GAA4252835.1"/>
    </source>
</evidence>
<dbReference type="InterPro" id="IPR051013">
    <property type="entry name" value="MBL_superfamily_lactonases"/>
</dbReference>
<reference evidence="8" key="1">
    <citation type="journal article" date="2019" name="Int. J. Syst. Evol. Microbiol.">
        <title>The Global Catalogue of Microorganisms (GCM) 10K type strain sequencing project: providing services to taxonomists for standard genome sequencing and annotation.</title>
        <authorList>
            <consortium name="The Broad Institute Genomics Platform"/>
            <consortium name="The Broad Institute Genome Sequencing Center for Infectious Disease"/>
            <person name="Wu L."/>
            <person name="Ma J."/>
        </authorList>
    </citation>
    <scope>NUCLEOTIDE SEQUENCE [LARGE SCALE GENOMIC DNA]</scope>
    <source>
        <strain evidence="8">JCM 17441</strain>
    </source>
</reference>
<evidence type="ECO:0000313" key="8">
    <source>
        <dbReference type="Proteomes" id="UP001500620"/>
    </source>
</evidence>
<evidence type="ECO:0000259" key="6">
    <source>
        <dbReference type="SMART" id="SM00849"/>
    </source>
</evidence>